<accession>E6UKD9</accession>
<dbReference type="PROSITE" id="PS51766">
    <property type="entry name" value="DOCKERIN"/>
    <property type="match status" value="1"/>
</dbReference>
<evidence type="ECO:0000259" key="1">
    <source>
        <dbReference type="PROSITE" id="PS51766"/>
    </source>
</evidence>
<dbReference type="HOGENOM" id="CLU_660361_0_0_9"/>
<dbReference type="SUPFAM" id="SSF63446">
    <property type="entry name" value="Type I dockerin domain"/>
    <property type="match status" value="1"/>
</dbReference>
<proteinExistence type="predicted"/>
<dbReference type="PROSITE" id="PS00018">
    <property type="entry name" value="EF_HAND_1"/>
    <property type="match status" value="1"/>
</dbReference>
<dbReference type="Pfam" id="PF00404">
    <property type="entry name" value="Dockerin_1"/>
    <property type="match status" value="1"/>
</dbReference>
<evidence type="ECO:0000313" key="2">
    <source>
        <dbReference type="EMBL" id="ADU24135.1"/>
    </source>
</evidence>
<dbReference type="InterPro" id="IPR036439">
    <property type="entry name" value="Dockerin_dom_sf"/>
</dbReference>
<dbReference type="RefSeq" id="WP_013483680.1">
    <property type="nucleotide sequence ID" value="NC_014825.1"/>
</dbReference>
<sequence precursor="true">MKSFISNKLITSSLALIIAASALTTGGLTGITVNAYYSENEPVVGYNDEIRAYSFINTTGYVTARQNGKEIYNGGKVTNFLQLELTAGSAFTYKIGNTMYESQYVSYGNYKAVFRPDDDVTVDVFHRKVKHDDGTGKDSSYIFLAPEYFNKQGDFYVDKSITGGIYDIQRDGSKISFKTILPQKTTAENNGNKSVTTTMDTSNNQHTMTLPSGFGDDIYIVRAFVSEGNVNETELPIMPPDGPATVMHTGFSGKEEEVELGSGFAESDRLMYVDGYFSKSEVIGFHRDRSTGTGAVSVRPGTKFSVYNIFGERVKVTKLGSSTDDRDNYSFDAYGPMSYYLVKGSAEEKYKPHTPGDINRDGKVNMMDAVQLAKYINGGKAEVDPRACDTNGDGKVDKLDVTTLQQYVLKFITTIY</sequence>
<protein>
    <submittedName>
        <fullName evidence="2">Dockerin type 1</fullName>
    </submittedName>
</protein>
<gene>
    <name evidence="2" type="ordered locus">Rumal_3697</name>
</gene>
<dbReference type="Proteomes" id="UP000006919">
    <property type="component" value="Plasmid pRUMAL02"/>
</dbReference>
<feature type="domain" description="Dockerin" evidence="1">
    <location>
        <begin position="351"/>
        <end position="416"/>
    </location>
</feature>
<dbReference type="KEGG" id="ral:Rumal_3697"/>
<dbReference type="AlphaFoldDB" id="E6UKD9"/>
<dbReference type="InterPro" id="IPR016134">
    <property type="entry name" value="Dockerin_dom"/>
</dbReference>
<dbReference type="OrthoDB" id="1815449at2"/>
<keyword evidence="2" id="KW-0614">Plasmid</keyword>
<name>E6UKD9_RUMA7</name>
<dbReference type="CDD" id="cd14256">
    <property type="entry name" value="Dockerin_I"/>
    <property type="match status" value="1"/>
</dbReference>
<geneLocation type="plasmid" evidence="2 3">
    <name>pRUMAL02</name>
</geneLocation>
<evidence type="ECO:0000313" key="3">
    <source>
        <dbReference type="Proteomes" id="UP000006919"/>
    </source>
</evidence>
<dbReference type="InterPro" id="IPR018247">
    <property type="entry name" value="EF_Hand_1_Ca_BS"/>
</dbReference>
<dbReference type="EMBL" id="CP002405">
    <property type="protein sequence ID" value="ADU24135.1"/>
    <property type="molecule type" value="Genomic_DNA"/>
</dbReference>
<dbReference type="GO" id="GO:0000272">
    <property type="term" value="P:polysaccharide catabolic process"/>
    <property type="evidence" value="ECO:0007669"/>
    <property type="project" value="InterPro"/>
</dbReference>
<dbReference type="InterPro" id="IPR002105">
    <property type="entry name" value="Dockerin_1_rpt"/>
</dbReference>
<dbReference type="Gene3D" id="1.10.1330.10">
    <property type="entry name" value="Dockerin domain"/>
    <property type="match status" value="1"/>
</dbReference>
<organism evidence="2 3">
    <name type="scientific">Ruminococcus albus (strain ATCC 27210 / DSM 20455 / JCM 14654 / NCDO 2250 / 7)</name>
    <dbReference type="NCBI Taxonomy" id="697329"/>
    <lineage>
        <taxon>Bacteria</taxon>
        <taxon>Bacillati</taxon>
        <taxon>Bacillota</taxon>
        <taxon>Clostridia</taxon>
        <taxon>Eubacteriales</taxon>
        <taxon>Oscillospiraceae</taxon>
        <taxon>Ruminococcus</taxon>
    </lineage>
</organism>
<dbReference type="GO" id="GO:0004553">
    <property type="term" value="F:hydrolase activity, hydrolyzing O-glycosyl compounds"/>
    <property type="evidence" value="ECO:0007669"/>
    <property type="project" value="InterPro"/>
</dbReference>
<reference evidence="3" key="1">
    <citation type="journal article" date="2011" name="J. Bacteriol.">
        <title>Complete genome of the cellulolytic ruminal bacterium Ruminococcus albus 7.</title>
        <authorList>
            <person name="Suen G."/>
            <person name="Stevenson D.M."/>
            <person name="Bruce D.C."/>
            <person name="Chertkov O."/>
            <person name="Copeland A."/>
            <person name="Cheng J.F."/>
            <person name="Detter C."/>
            <person name="Detter J.C."/>
            <person name="Goodwin L.A."/>
            <person name="Han C.S."/>
            <person name="Hauser L.J."/>
            <person name="Ivanova N.N."/>
            <person name="Kyrpides N.C."/>
            <person name="Land M.L."/>
            <person name="Lapidus A."/>
            <person name="Lucas S."/>
            <person name="Ovchinnikova G."/>
            <person name="Pitluck S."/>
            <person name="Tapia R."/>
            <person name="Woyke T."/>
            <person name="Boyum J."/>
            <person name="Mead D."/>
            <person name="Weimer P.J."/>
        </authorList>
    </citation>
    <scope>NUCLEOTIDE SEQUENCE [LARGE SCALE GENOMIC DNA]</scope>
    <source>
        <strain evidence="3">ATCC 27210 / DSM 20455 / JCM 14654 / NCDO 2250 / 7</strain>
        <plasmid evidence="3">pRUMAL02</plasmid>
    </source>
</reference>